<comment type="similarity">
    <text evidence="4 17">Belongs to the MurCDEF family.</text>
</comment>
<dbReference type="InterPro" id="IPR036615">
    <property type="entry name" value="Mur_ligase_C_dom_sf"/>
</dbReference>
<dbReference type="GO" id="GO:0005524">
    <property type="term" value="F:ATP binding"/>
    <property type="evidence" value="ECO:0007669"/>
    <property type="project" value="UniProtKB-UniRule"/>
</dbReference>
<keyword evidence="12 17" id="KW-0573">Peptidoglycan synthesis</keyword>
<evidence type="ECO:0000256" key="17">
    <source>
        <dbReference type="HAMAP-Rule" id="MF_00639"/>
    </source>
</evidence>
<dbReference type="GO" id="GO:0005737">
    <property type="term" value="C:cytoplasm"/>
    <property type="evidence" value="ECO:0007669"/>
    <property type="project" value="UniProtKB-SubCell"/>
</dbReference>
<dbReference type="GO" id="GO:0009252">
    <property type="term" value="P:peptidoglycan biosynthetic process"/>
    <property type="evidence" value="ECO:0007669"/>
    <property type="project" value="UniProtKB-UniRule"/>
</dbReference>
<keyword evidence="17 18" id="KW-0131">Cell cycle</keyword>
<dbReference type="SUPFAM" id="SSF53623">
    <property type="entry name" value="MurD-like peptide ligases, catalytic domain"/>
    <property type="match status" value="1"/>
</dbReference>
<dbReference type="GO" id="GO:0071555">
    <property type="term" value="P:cell wall organization"/>
    <property type="evidence" value="ECO:0007669"/>
    <property type="project" value="UniProtKB-KW"/>
</dbReference>
<dbReference type="SUPFAM" id="SSF51984">
    <property type="entry name" value="MurCD N-terminal domain"/>
    <property type="match status" value="1"/>
</dbReference>
<keyword evidence="7 17" id="KW-0963">Cytoplasm</keyword>
<evidence type="ECO:0000259" key="20">
    <source>
        <dbReference type="Pfam" id="PF08245"/>
    </source>
</evidence>
<dbReference type="SUPFAM" id="SSF53244">
    <property type="entry name" value="MurD-like peptide ligases, peptide-binding domain"/>
    <property type="match status" value="1"/>
</dbReference>
<evidence type="ECO:0000256" key="3">
    <source>
        <dbReference type="ARBA" id="ARBA00004752"/>
    </source>
</evidence>
<dbReference type="GO" id="GO:0008764">
    <property type="term" value="F:UDP-N-acetylmuramoylalanine-D-glutamate ligase activity"/>
    <property type="evidence" value="ECO:0007669"/>
    <property type="project" value="UniProtKB-UniRule"/>
</dbReference>
<evidence type="ECO:0000256" key="14">
    <source>
        <dbReference type="ARBA" id="ARBA00030398"/>
    </source>
</evidence>
<name>A0A3M8CZ47_9BACL</name>
<dbReference type="Gene3D" id="3.40.50.720">
    <property type="entry name" value="NAD(P)-binding Rossmann-like Domain"/>
    <property type="match status" value="1"/>
</dbReference>
<dbReference type="RefSeq" id="WP_122912995.1">
    <property type="nucleotide sequence ID" value="NZ_RHHT01000015.1"/>
</dbReference>
<evidence type="ECO:0000256" key="1">
    <source>
        <dbReference type="ARBA" id="ARBA00002734"/>
    </source>
</evidence>
<dbReference type="Gene3D" id="3.40.1190.10">
    <property type="entry name" value="Mur-like, catalytic domain"/>
    <property type="match status" value="1"/>
</dbReference>
<dbReference type="NCBIfam" id="TIGR01087">
    <property type="entry name" value="murD"/>
    <property type="match status" value="1"/>
</dbReference>
<evidence type="ECO:0000256" key="4">
    <source>
        <dbReference type="ARBA" id="ARBA00010416"/>
    </source>
</evidence>
<keyword evidence="8 17" id="KW-0436">Ligase</keyword>
<evidence type="ECO:0000256" key="7">
    <source>
        <dbReference type="ARBA" id="ARBA00022490"/>
    </source>
</evidence>
<dbReference type="PANTHER" id="PTHR43692">
    <property type="entry name" value="UDP-N-ACETYLMURAMOYLALANINE--D-GLUTAMATE LIGASE"/>
    <property type="match status" value="1"/>
</dbReference>
<evidence type="ECO:0000259" key="19">
    <source>
        <dbReference type="Pfam" id="PF02875"/>
    </source>
</evidence>
<evidence type="ECO:0000256" key="6">
    <source>
        <dbReference type="ARBA" id="ARBA00015655"/>
    </source>
</evidence>
<accession>A0A3M8CZ47</accession>
<dbReference type="Proteomes" id="UP000281915">
    <property type="component" value="Unassembled WGS sequence"/>
</dbReference>
<evidence type="ECO:0000256" key="5">
    <source>
        <dbReference type="ARBA" id="ARBA00012212"/>
    </source>
</evidence>
<dbReference type="InterPro" id="IPR004101">
    <property type="entry name" value="Mur_ligase_C"/>
</dbReference>
<evidence type="ECO:0000256" key="10">
    <source>
        <dbReference type="ARBA" id="ARBA00022840"/>
    </source>
</evidence>
<dbReference type="Pfam" id="PF08245">
    <property type="entry name" value="Mur_ligase_M"/>
    <property type="match status" value="1"/>
</dbReference>
<keyword evidence="13 17" id="KW-0961">Cell wall biogenesis/degradation</keyword>
<comment type="catalytic activity">
    <reaction evidence="16 17 18">
        <text>UDP-N-acetyl-alpha-D-muramoyl-L-alanine + D-glutamate + ATP = UDP-N-acetyl-alpha-D-muramoyl-L-alanyl-D-glutamate + ADP + phosphate + H(+)</text>
        <dbReference type="Rhea" id="RHEA:16429"/>
        <dbReference type="ChEBI" id="CHEBI:15378"/>
        <dbReference type="ChEBI" id="CHEBI:29986"/>
        <dbReference type="ChEBI" id="CHEBI:30616"/>
        <dbReference type="ChEBI" id="CHEBI:43474"/>
        <dbReference type="ChEBI" id="CHEBI:83898"/>
        <dbReference type="ChEBI" id="CHEBI:83900"/>
        <dbReference type="ChEBI" id="CHEBI:456216"/>
        <dbReference type="EC" id="6.3.2.9"/>
    </reaction>
</comment>
<organism evidence="21 22">
    <name type="scientific">Brevibacillus panacihumi</name>
    <dbReference type="NCBI Taxonomy" id="497735"/>
    <lineage>
        <taxon>Bacteria</taxon>
        <taxon>Bacillati</taxon>
        <taxon>Bacillota</taxon>
        <taxon>Bacilli</taxon>
        <taxon>Bacillales</taxon>
        <taxon>Paenibacillaceae</taxon>
        <taxon>Brevibacillus</taxon>
    </lineage>
</organism>
<keyword evidence="11 17" id="KW-0133">Cell shape</keyword>
<sequence>MMDYRDRHIVVLGMAKSGVAVAKLLHRFGAHVVVNDQKPREEAAGAEELEALGIPVICGYHPHDLIHDGVSLVVKNPGIPYEAAPVAQAMGLGIPIITEVELAYQISQAPIIGITGSNGKTTTTTLVGLILQQAGVDALVGGNIGTVLCGLAQTATPEQWLVAELSSFQLAGTSSFRPRIGVMMNLYPAHLDYHHSLEAYLEAKLRMFANQTKDDIAILPYDQTELRPHFEALKASKYFFSKQQPVERGAFVRDGMIVYADGEGNQEEIIALDSITVPHVDNALAAILVALLAGADKQSIAQVLTTFPGVEHRMEYVTTIDGVKYYNDSKATNPEAASRALQACTEPVVWICGGLDRGVDFKELIPVIQGRVKAVVALGQTAEILLQRAKEAGIKERVHVDTVEKAVLTASQLAASGDVVLLSPACASWDMFPSFEVRGSMFKDGVHRLKTSLA</sequence>
<dbReference type="UniPathway" id="UPA00219"/>
<comment type="subcellular location">
    <subcellularLocation>
        <location evidence="2 17 18">Cytoplasm</location>
    </subcellularLocation>
</comment>
<comment type="pathway">
    <text evidence="3 17 18">Cell wall biogenesis; peptidoglycan biosynthesis.</text>
</comment>
<reference evidence="21 22" key="1">
    <citation type="submission" date="2018-10" db="EMBL/GenBank/DDBJ databases">
        <title>Phylogenomics of Brevibacillus.</title>
        <authorList>
            <person name="Dunlap C."/>
        </authorList>
    </citation>
    <scope>NUCLEOTIDE SEQUENCE [LARGE SCALE GENOMIC DNA]</scope>
    <source>
        <strain evidence="21 22">JCM 15085</strain>
    </source>
</reference>
<gene>
    <name evidence="17" type="primary">murD</name>
    <name evidence="21" type="ORF">EDM58_08795</name>
</gene>
<dbReference type="InterPro" id="IPR013221">
    <property type="entry name" value="Mur_ligase_cen"/>
</dbReference>
<evidence type="ECO:0000256" key="13">
    <source>
        <dbReference type="ARBA" id="ARBA00023316"/>
    </source>
</evidence>
<comment type="function">
    <text evidence="1 17 18">Cell wall formation. Catalyzes the addition of glutamate to the nucleotide precursor UDP-N-acetylmuramoyl-L-alanine (UMA).</text>
</comment>
<dbReference type="GO" id="GO:0051301">
    <property type="term" value="P:cell division"/>
    <property type="evidence" value="ECO:0007669"/>
    <property type="project" value="UniProtKB-KW"/>
</dbReference>
<evidence type="ECO:0000313" key="21">
    <source>
        <dbReference type="EMBL" id="RNB80918.1"/>
    </source>
</evidence>
<dbReference type="AlphaFoldDB" id="A0A3M8CZ47"/>
<dbReference type="InterPro" id="IPR036565">
    <property type="entry name" value="Mur-like_cat_sf"/>
</dbReference>
<evidence type="ECO:0000313" key="22">
    <source>
        <dbReference type="Proteomes" id="UP000281915"/>
    </source>
</evidence>
<dbReference type="InterPro" id="IPR005762">
    <property type="entry name" value="MurD"/>
</dbReference>
<dbReference type="EMBL" id="RHHT01000015">
    <property type="protein sequence ID" value="RNB80918.1"/>
    <property type="molecule type" value="Genomic_DNA"/>
</dbReference>
<evidence type="ECO:0000256" key="18">
    <source>
        <dbReference type="RuleBase" id="RU003664"/>
    </source>
</evidence>
<evidence type="ECO:0000256" key="8">
    <source>
        <dbReference type="ARBA" id="ARBA00022598"/>
    </source>
</evidence>
<evidence type="ECO:0000256" key="9">
    <source>
        <dbReference type="ARBA" id="ARBA00022741"/>
    </source>
</evidence>
<dbReference type="GO" id="GO:0008360">
    <property type="term" value="P:regulation of cell shape"/>
    <property type="evidence" value="ECO:0007669"/>
    <property type="project" value="UniProtKB-KW"/>
</dbReference>
<evidence type="ECO:0000256" key="11">
    <source>
        <dbReference type="ARBA" id="ARBA00022960"/>
    </source>
</evidence>
<protein>
    <recommendedName>
        <fullName evidence="6 17">UDP-N-acetylmuramoylalanine--D-glutamate ligase</fullName>
        <ecNumber evidence="5 17">6.3.2.9</ecNumber>
    </recommendedName>
    <alternativeName>
        <fullName evidence="15 17">D-glutamic acid-adding enzyme</fullName>
    </alternativeName>
    <alternativeName>
        <fullName evidence="14 17">UDP-N-acetylmuramoyl-L-alanyl-D-glutamate synthetase</fullName>
    </alternativeName>
</protein>
<keyword evidence="17 18" id="KW-0132">Cell division</keyword>
<evidence type="ECO:0000256" key="15">
    <source>
        <dbReference type="ARBA" id="ARBA00032324"/>
    </source>
</evidence>
<proteinExistence type="inferred from homology"/>
<feature type="binding site" evidence="17">
    <location>
        <begin position="116"/>
        <end position="122"/>
    </location>
    <ligand>
        <name>ATP</name>
        <dbReference type="ChEBI" id="CHEBI:30616"/>
    </ligand>
</feature>
<dbReference type="Pfam" id="PF21799">
    <property type="entry name" value="MurD-like_N"/>
    <property type="match status" value="1"/>
</dbReference>
<evidence type="ECO:0000256" key="2">
    <source>
        <dbReference type="ARBA" id="ARBA00004496"/>
    </source>
</evidence>
<comment type="caution">
    <text evidence="21">The sequence shown here is derived from an EMBL/GenBank/DDBJ whole genome shotgun (WGS) entry which is preliminary data.</text>
</comment>
<feature type="domain" description="Mur ligase C-terminal" evidence="19">
    <location>
        <begin position="312"/>
        <end position="426"/>
    </location>
</feature>
<dbReference type="PANTHER" id="PTHR43692:SF1">
    <property type="entry name" value="UDP-N-ACETYLMURAMOYLALANINE--D-GLUTAMATE LIGASE"/>
    <property type="match status" value="1"/>
</dbReference>
<evidence type="ECO:0000256" key="16">
    <source>
        <dbReference type="ARBA" id="ARBA00047632"/>
    </source>
</evidence>
<keyword evidence="10 17" id="KW-0067">ATP-binding</keyword>
<keyword evidence="9 17" id="KW-0547">Nucleotide-binding</keyword>
<dbReference type="Pfam" id="PF02875">
    <property type="entry name" value="Mur_ligase_C"/>
    <property type="match status" value="1"/>
</dbReference>
<evidence type="ECO:0000256" key="12">
    <source>
        <dbReference type="ARBA" id="ARBA00022984"/>
    </source>
</evidence>
<feature type="domain" description="Mur ligase central" evidence="20">
    <location>
        <begin position="114"/>
        <end position="290"/>
    </location>
</feature>
<dbReference type="HAMAP" id="MF_00639">
    <property type="entry name" value="MurD"/>
    <property type="match status" value="1"/>
</dbReference>
<dbReference type="Gene3D" id="3.90.190.20">
    <property type="entry name" value="Mur ligase, C-terminal domain"/>
    <property type="match status" value="1"/>
</dbReference>
<dbReference type="EC" id="6.3.2.9" evidence="5 17"/>